<proteinExistence type="predicted"/>
<dbReference type="InterPro" id="IPR013783">
    <property type="entry name" value="Ig-like_fold"/>
</dbReference>
<feature type="domain" description="Fibronectin type-III" evidence="2">
    <location>
        <begin position="197"/>
        <end position="290"/>
    </location>
</feature>
<dbReference type="PROSITE" id="PS50853">
    <property type="entry name" value="FN3"/>
    <property type="match status" value="1"/>
</dbReference>
<dbReference type="Gene3D" id="2.60.40.10">
    <property type="entry name" value="Immunoglobulins"/>
    <property type="match status" value="1"/>
</dbReference>
<comment type="caution">
    <text evidence="3">The sequence shown here is derived from an EMBL/GenBank/DDBJ whole genome shotgun (WGS) entry which is preliminary data.</text>
</comment>
<evidence type="ECO:0000256" key="1">
    <source>
        <dbReference type="SAM" id="SignalP"/>
    </source>
</evidence>
<evidence type="ECO:0000259" key="2">
    <source>
        <dbReference type="PROSITE" id="PS50853"/>
    </source>
</evidence>
<reference evidence="3" key="2">
    <citation type="submission" date="2021-04" db="EMBL/GenBank/DDBJ databases">
        <authorList>
            <person name="Gilroy R."/>
        </authorList>
    </citation>
    <scope>NUCLEOTIDE SEQUENCE</scope>
    <source>
        <strain evidence="3">ChiHjej12B11-16260</strain>
    </source>
</reference>
<sequence>MKKFYSLCLALSVSGLVAMPLQAAQGEMMSIFTEDFSAFTEGSAEAPAEAELSTTDEKIPVEFTHNIAWYGRGIHQAGGACAIMNYEDYTWGTTRGWIQTPYTDVRLDEGRFTLRFKARVTGGNENDSILLYLYDKYSSNYYERKVAYITDEWQVVEVPFQHSSYGNHLAYVQMNSYNHAWLIDDVEFVQDVYGINVPRPSTPSDVTYEGFTAHWDAVWSATTYLVSVYSYADEAHTQREYLIEDAQTTATEYKVEGTEKGKEYYFTVKACNEKYTSDESDERRVYVPIYSMETPETAEPTDVSETGYTAQWLPVERAMGYAVRHYLRHTALEDEMYNLVHEDLETITDGTLDWPAYFYDENLDKYSKMPGWKVNMGCTITGMIGIDNYFKDYEEGKITSPEFDLARNEGRYSVELKVYAVNAGDIVYVDSYSGESTEHQEYEMTTTGEHSFVVDFANGAEATYFTITFSGTDKMFIDDIIVKQMLKAGESYTSTLQSFELEGYDATSYTFTDLEGGAANEYLYAVAAWSWSFDEDGIWGPTVYSEYSEPRTVRLSSGCDNRLSGVEARVYAADKAIWVETIDRETVQVYDAGGRLSLQRLLPAGKHILEMPARGFYIVRVDTQSFKVVL</sequence>
<reference evidence="3" key="1">
    <citation type="journal article" date="2021" name="PeerJ">
        <title>Extensive microbial diversity within the chicken gut microbiome revealed by metagenomics and culture.</title>
        <authorList>
            <person name="Gilroy R."/>
            <person name="Ravi A."/>
            <person name="Getino M."/>
            <person name="Pursley I."/>
            <person name="Horton D.L."/>
            <person name="Alikhan N.F."/>
            <person name="Baker D."/>
            <person name="Gharbi K."/>
            <person name="Hall N."/>
            <person name="Watson M."/>
            <person name="Adriaenssens E.M."/>
            <person name="Foster-Nyarko E."/>
            <person name="Jarju S."/>
            <person name="Secka A."/>
            <person name="Antonio M."/>
            <person name="Oren A."/>
            <person name="Chaudhuri R.R."/>
            <person name="La Ragione R."/>
            <person name="Hildebrand F."/>
            <person name="Pallen M.J."/>
        </authorList>
    </citation>
    <scope>NUCLEOTIDE SEQUENCE</scope>
    <source>
        <strain evidence="3">ChiHjej12B11-16260</strain>
    </source>
</reference>
<keyword evidence="1" id="KW-0732">Signal</keyword>
<dbReference type="CDD" id="cd00063">
    <property type="entry name" value="FN3"/>
    <property type="match status" value="1"/>
</dbReference>
<feature type="chain" id="PRO_5039328289" evidence="1">
    <location>
        <begin position="24"/>
        <end position="630"/>
    </location>
</feature>
<organism evidence="3 4">
    <name type="scientific">Candidatus Barnesiella excrementipullorum</name>
    <dbReference type="NCBI Taxonomy" id="2838479"/>
    <lineage>
        <taxon>Bacteria</taxon>
        <taxon>Pseudomonadati</taxon>
        <taxon>Bacteroidota</taxon>
        <taxon>Bacteroidia</taxon>
        <taxon>Bacteroidales</taxon>
        <taxon>Barnesiellaceae</taxon>
        <taxon>Barnesiella</taxon>
    </lineage>
</organism>
<dbReference type="InterPro" id="IPR003961">
    <property type="entry name" value="FN3_dom"/>
</dbReference>
<dbReference type="EMBL" id="DXFB01000134">
    <property type="protein sequence ID" value="HIX45569.1"/>
    <property type="molecule type" value="Genomic_DNA"/>
</dbReference>
<protein>
    <submittedName>
        <fullName evidence="3">Fibronectin type III domain-containing protein</fullName>
    </submittedName>
</protein>
<dbReference type="SUPFAM" id="SSF49265">
    <property type="entry name" value="Fibronectin type III"/>
    <property type="match status" value="1"/>
</dbReference>
<gene>
    <name evidence="3" type="ORF">H9982_05050</name>
</gene>
<dbReference type="AlphaFoldDB" id="A0A9D1VRA5"/>
<feature type="signal peptide" evidence="1">
    <location>
        <begin position="1"/>
        <end position="23"/>
    </location>
</feature>
<accession>A0A9D1VRA5</accession>
<name>A0A9D1VRA5_9BACT</name>
<dbReference type="Proteomes" id="UP000824246">
    <property type="component" value="Unassembled WGS sequence"/>
</dbReference>
<dbReference type="InterPro" id="IPR036116">
    <property type="entry name" value="FN3_sf"/>
</dbReference>
<evidence type="ECO:0000313" key="4">
    <source>
        <dbReference type="Proteomes" id="UP000824246"/>
    </source>
</evidence>
<evidence type="ECO:0000313" key="3">
    <source>
        <dbReference type="EMBL" id="HIX45569.1"/>
    </source>
</evidence>